<sequence>MSSERRGTGISRATDERTAQRRVGILFGKMKRL</sequence>
<dbReference type="AlphaFoldDB" id="A0A938Y1R3"/>
<feature type="compositionally biased region" description="Basic and acidic residues" evidence="1">
    <location>
        <begin position="1"/>
        <end position="19"/>
    </location>
</feature>
<dbReference type="EMBL" id="JAFBEB010000014">
    <property type="protein sequence ID" value="MBM7591731.1"/>
    <property type="molecule type" value="Genomic_DNA"/>
</dbReference>
<gene>
    <name evidence="2" type="ORF">JOD01_003382</name>
</gene>
<reference evidence="2" key="1">
    <citation type="submission" date="2021-01" db="EMBL/GenBank/DDBJ databases">
        <title>Genomic Encyclopedia of Type Strains, Phase IV (KMG-IV): sequencing the most valuable type-strain genomes for metagenomic binning, comparative biology and taxonomic classification.</title>
        <authorList>
            <person name="Goeker M."/>
        </authorList>
    </citation>
    <scope>NUCLEOTIDE SEQUENCE</scope>
    <source>
        <strain evidence="2">DSM 25523</strain>
    </source>
</reference>
<name>A0A938Y1R3_9BACL</name>
<comment type="caution">
    <text evidence="2">The sequence shown here is derived from an EMBL/GenBank/DDBJ whole genome shotgun (WGS) entry which is preliminary data.</text>
</comment>
<keyword evidence="3" id="KW-1185">Reference proteome</keyword>
<proteinExistence type="predicted"/>
<dbReference type="Proteomes" id="UP000717624">
    <property type="component" value="Unassembled WGS sequence"/>
</dbReference>
<organism evidence="2 3">
    <name type="scientific">Brevibacillus fulvus</name>
    <dbReference type="NCBI Taxonomy" id="1125967"/>
    <lineage>
        <taxon>Bacteria</taxon>
        <taxon>Bacillati</taxon>
        <taxon>Bacillota</taxon>
        <taxon>Bacilli</taxon>
        <taxon>Bacillales</taxon>
        <taxon>Paenibacillaceae</taxon>
        <taxon>Brevibacillus</taxon>
    </lineage>
</organism>
<evidence type="ECO:0000256" key="1">
    <source>
        <dbReference type="SAM" id="MobiDB-lite"/>
    </source>
</evidence>
<evidence type="ECO:0000313" key="3">
    <source>
        <dbReference type="Proteomes" id="UP000717624"/>
    </source>
</evidence>
<evidence type="ECO:0000313" key="2">
    <source>
        <dbReference type="EMBL" id="MBM7591731.1"/>
    </source>
</evidence>
<feature type="region of interest" description="Disordered" evidence="1">
    <location>
        <begin position="1"/>
        <end position="22"/>
    </location>
</feature>
<accession>A0A938Y1R3</accession>
<protein>
    <submittedName>
        <fullName evidence="2">Uncharacterized protein</fullName>
    </submittedName>
</protein>